<dbReference type="AlphaFoldDB" id="A0A200QW78"/>
<keyword evidence="1" id="KW-0812">Transmembrane</keyword>
<comment type="caution">
    <text evidence="2">The sequence shown here is derived from an EMBL/GenBank/DDBJ whole genome shotgun (WGS) entry which is preliminary data.</text>
</comment>
<keyword evidence="1" id="KW-1133">Transmembrane helix</keyword>
<dbReference type="EMBL" id="MVGT01001026">
    <property type="protein sequence ID" value="OVA14670.1"/>
    <property type="molecule type" value="Genomic_DNA"/>
</dbReference>
<name>A0A200QW78_MACCD</name>
<gene>
    <name evidence="2" type="ORF">BVC80_1817g4</name>
</gene>
<evidence type="ECO:0000313" key="3">
    <source>
        <dbReference type="Proteomes" id="UP000195402"/>
    </source>
</evidence>
<accession>A0A200QW78</accession>
<reference evidence="2 3" key="1">
    <citation type="journal article" date="2017" name="Mol. Plant">
        <title>The Genome of Medicinal Plant Macleaya cordata Provides New Insights into Benzylisoquinoline Alkaloids Metabolism.</title>
        <authorList>
            <person name="Liu X."/>
            <person name="Liu Y."/>
            <person name="Huang P."/>
            <person name="Ma Y."/>
            <person name="Qing Z."/>
            <person name="Tang Q."/>
            <person name="Cao H."/>
            <person name="Cheng P."/>
            <person name="Zheng Y."/>
            <person name="Yuan Z."/>
            <person name="Zhou Y."/>
            <person name="Liu J."/>
            <person name="Tang Z."/>
            <person name="Zhuo Y."/>
            <person name="Zhang Y."/>
            <person name="Yu L."/>
            <person name="Huang J."/>
            <person name="Yang P."/>
            <person name="Peng Q."/>
            <person name="Zhang J."/>
            <person name="Jiang W."/>
            <person name="Zhang Z."/>
            <person name="Lin K."/>
            <person name="Ro D.K."/>
            <person name="Chen X."/>
            <person name="Xiong X."/>
            <person name="Shang Y."/>
            <person name="Huang S."/>
            <person name="Zeng J."/>
        </authorList>
    </citation>
    <scope>NUCLEOTIDE SEQUENCE [LARGE SCALE GENOMIC DNA]</scope>
    <source>
        <strain evidence="3">cv. BLH2017</strain>
        <tissue evidence="2">Root</tissue>
    </source>
</reference>
<dbReference type="InParanoid" id="A0A200QW78"/>
<protein>
    <submittedName>
        <fullName evidence="2">Uncharacterized protein</fullName>
    </submittedName>
</protein>
<organism evidence="2 3">
    <name type="scientific">Macleaya cordata</name>
    <name type="common">Five-seeded plume-poppy</name>
    <name type="synonym">Bocconia cordata</name>
    <dbReference type="NCBI Taxonomy" id="56857"/>
    <lineage>
        <taxon>Eukaryota</taxon>
        <taxon>Viridiplantae</taxon>
        <taxon>Streptophyta</taxon>
        <taxon>Embryophyta</taxon>
        <taxon>Tracheophyta</taxon>
        <taxon>Spermatophyta</taxon>
        <taxon>Magnoliopsida</taxon>
        <taxon>Ranunculales</taxon>
        <taxon>Papaveraceae</taxon>
        <taxon>Papaveroideae</taxon>
        <taxon>Macleaya</taxon>
    </lineage>
</organism>
<sequence>MSDLDHEQISVPDLRFSSPDMRSINLGAEFLSSAAAAAALVVVLLRIGKELVVEFRWSRELRGESDLNFLVPIPELLVSNSASQAAPDYLAV</sequence>
<proteinExistence type="predicted"/>
<dbReference type="Proteomes" id="UP000195402">
    <property type="component" value="Unassembled WGS sequence"/>
</dbReference>
<keyword evidence="1" id="KW-0472">Membrane</keyword>
<keyword evidence="3" id="KW-1185">Reference proteome</keyword>
<evidence type="ECO:0000313" key="2">
    <source>
        <dbReference type="EMBL" id="OVA14670.1"/>
    </source>
</evidence>
<feature type="transmembrane region" description="Helical" evidence="1">
    <location>
        <begin position="30"/>
        <end position="48"/>
    </location>
</feature>
<evidence type="ECO:0000256" key="1">
    <source>
        <dbReference type="SAM" id="Phobius"/>
    </source>
</evidence>